<keyword evidence="2" id="KW-0677">Repeat</keyword>
<dbReference type="PANTHER" id="PTHR46652:SF3">
    <property type="entry name" value="LEUCINE-RICH REPEAT-CONTAINING PROTEIN 9"/>
    <property type="match status" value="1"/>
</dbReference>
<dbReference type="InterPro" id="IPR032675">
    <property type="entry name" value="LRR_dom_sf"/>
</dbReference>
<protein>
    <recommendedName>
        <fullName evidence="5">Leucine-rich repeat domain-containing protein</fullName>
    </recommendedName>
</protein>
<name>A0A0J1JHW7_9GAMM</name>
<sequence>MKFHLFKFVFFLTFSFFSNYEASGQSYAQFKSVQVDFLLDYFDSKNEELKILLLGGDVSIIQRDNLDGIVSHNKLVTSKFDMNDNVWPMSAYYGGDNYVVLDSHYNVIFSQFALSSSDNHELFNKLPDLEYVSLIANGDNITVDLSSNFKLKEFVLKNGSLNKVVLPKSSAVEVISAVSGSIGEIVNLDTQNKLISLRVGSNLKNISDINESLSLERLIVFPRDGIPEGLKVSTIKKIKHLMLYDDNENDINGFDNLNHLNTLLLVNMNVEKVKLPSTLKLFDFSGVENKRMPEFPNDSELLELYISNTSISKINELENLGELKMLSIYSMPLKEISGIEGLHKLERLDIEYTDLDKIQGLGKLNKLTYLKLRDNKFKELSALTGFKSCEYIDVSYNVISKIEKDVLSGFFGCPIALFGNPVYDNADYSLETKLIKLSETGTFDE</sequence>
<evidence type="ECO:0000256" key="1">
    <source>
        <dbReference type="ARBA" id="ARBA00022614"/>
    </source>
</evidence>
<gene>
    <name evidence="3" type="ORF">ABT58_07120</name>
</gene>
<keyword evidence="1" id="KW-0433">Leucine-rich repeat</keyword>
<dbReference type="RefSeq" id="WP_047873703.1">
    <property type="nucleotide sequence ID" value="NZ_BMYC01000005.1"/>
</dbReference>
<dbReference type="EMBL" id="LDOV01000011">
    <property type="protein sequence ID" value="KLV01537.1"/>
    <property type="molecule type" value="Genomic_DNA"/>
</dbReference>
<dbReference type="Gene3D" id="3.80.10.10">
    <property type="entry name" value="Ribonuclease Inhibitor"/>
    <property type="match status" value="1"/>
</dbReference>
<dbReference type="PATRIC" id="fig|754436.4.peg.1517"/>
<dbReference type="PANTHER" id="PTHR46652">
    <property type="entry name" value="LEUCINE-RICH REPEAT AND IQ DOMAIN-CONTAINING PROTEIN 1-RELATED"/>
    <property type="match status" value="1"/>
</dbReference>
<dbReference type="InterPro" id="IPR050836">
    <property type="entry name" value="SDS22/Internalin_LRR"/>
</dbReference>
<evidence type="ECO:0008006" key="5">
    <source>
        <dbReference type="Google" id="ProtNLM"/>
    </source>
</evidence>
<accession>A0A0J1JHW7</accession>
<evidence type="ECO:0000313" key="4">
    <source>
        <dbReference type="Proteomes" id="UP000036426"/>
    </source>
</evidence>
<evidence type="ECO:0000256" key="2">
    <source>
        <dbReference type="ARBA" id="ARBA00022737"/>
    </source>
</evidence>
<dbReference type="Proteomes" id="UP000036426">
    <property type="component" value="Unassembled WGS sequence"/>
</dbReference>
<organism evidence="3 4">
    <name type="scientific">Photobacterium aphoticum</name>
    <dbReference type="NCBI Taxonomy" id="754436"/>
    <lineage>
        <taxon>Bacteria</taxon>
        <taxon>Pseudomonadati</taxon>
        <taxon>Pseudomonadota</taxon>
        <taxon>Gammaproteobacteria</taxon>
        <taxon>Vibrionales</taxon>
        <taxon>Vibrionaceae</taxon>
        <taxon>Photobacterium</taxon>
    </lineage>
</organism>
<keyword evidence="4" id="KW-1185">Reference proteome</keyword>
<comment type="caution">
    <text evidence="3">The sequence shown here is derived from an EMBL/GenBank/DDBJ whole genome shotgun (WGS) entry which is preliminary data.</text>
</comment>
<dbReference type="SUPFAM" id="SSF52058">
    <property type="entry name" value="L domain-like"/>
    <property type="match status" value="1"/>
</dbReference>
<proteinExistence type="predicted"/>
<evidence type="ECO:0000313" key="3">
    <source>
        <dbReference type="EMBL" id="KLV01537.1"/>
    </source>
</evidence>
<dbReference type="AlphaFoldDB" id="A0A0J1JHW7"/>
<reference evidence="3 4" key="1">
    <citation type="submission" date="2015-05" db="EMBL/GenBank/DDBJ databases">
        <title>Photobacterium galathea sp. nov.</title>
        <authorList>
            <person name="Machado H."/>
            <person name="Gram L."/>
        </authorList>
    </citation>
    <scope>NUCLEOTIDE SEQUENCE [LARGE SCALE GENOMIC DNA]</scope>
    <source>
        <strain evidence="3 4">DSM 25995</strain>
    </source>
</reference>